<dbReference type="Proteomes" id="UP001500218">
    <property type="component" value="Unassembled WGS sequence"/>
</dbReference>
<protein>
    <recommendedName>
        <fullName evidence="2">N,N-dimethylformamidase beta subunit-like C-terminal domain-containing protein</fullName>
    </recommendedName>
</protein>
<reference evidence="4" key="1">
    <citation type="journal article" date="2019" name="Int. J. Syst. Evol. Microbiol.">
        <title>The Global Catalogue of Microorganisms (GCM) 10K type strain sequencing project: providing services to taxonomists for standard genome sequencing and annotation.</title>
        <authorList>
            <consortium name="The Broad Institute Genomics Platform"/>
            <consortium name="The Broad Institute Genome Sequencing Center for Infectious Disease"/>
            <person name="Wu L."/>
            <person name="Ma J."/>
        </authorList>
    </citation>
    <scope>NUCLEOTIDE SEQUENCE [LARGE SCALE GENOMIC DNA]</scope>
    <source>
        <strain evidence="4">JCM 13250</strain>
    </source>
</reference>
<evidence type="ECO:0000313" key="3">
    <source>
        <dbReference type="EMBL" id="GAA1807051.1"/>
    </source>
</evidence>
<feature type="chain" id="PRO_5045156149" description="N,N-dimethylformamidase beta subunit-like C-terminal domain-containing protein" evidence="1">
    <location>
        <begin position="34"/>
        <end position="635"/>
    </location>
</feature>
<gene>
    <name evidence="3" type="ORF">GCM10009682_31270</name>
</gene>
<dbReference type="InterPro" id="IPR046540">
    <property type="entry name" value="DMFA2_C"/>
</dbReference>
<comment type="caution">
    <text evidence="3">The sequence shown here is derived from an EMBL/GenBank/DDBJ whole genome shotgun (WGS) entry which is preliminary data.</text>
</comment>
<accession>A0ABP4Y8G6</accession>
<feature type="domain" description="N,N-dimethylformamidase beta subunit-like C-terminal" evidence="2">
    <location>
        <begin position="102"/>
        <end position="495"/>
    </location>
</feature>
<proteinExistence type="predicted"/>
<sequence>MRDLLGQARLFIAASAVVAVTAVALVVAPEADAGTCADGNVIVCENTRDDVGWSAAAGGRAPDWDIDKVGDPTIQGFATDMSVNLGGRIDFKVDTDAPSFGVDIFRIGWYDGNGARRVASLDPSTITATSQSMCLTDPSTEIVDCGNWSVSASWTVPTDAVSGVYVAKLTRTDTGGSSHITFVVRDDSSRAAMVFQTADTTWQAYNTYGGSNFYQGAAHGRAYKISYNRPFATRGDVSGRDFFFANEYPMIRFLERNGYDVTYTTGVDSDRRGDLLKNHKIFLSVGHDEYWSGAQRANVEAARDAGVNLAFFSGNEVYWRTRWENSVDGSGTPYRTLVCYKETWADAKIDPSDEWTGTFRDMRFAADATEPENSLTGTITMTNYMDAAIEVPAEQGRMRLWRNTSVATLLGGQVATLAPHSLGYESDEDLDNGYRPAGLIRLSVTEGESPQLIRDFGRMVVPGTTTHHLTLYRARSGALVFATGTIQWAWGLDPQHDGIQEPADPRMQQATVNLFADMGVQPATLMRGLVPATQSTDRTPPSAAVTWPRPTAVQTAGSQVTIQGSAADTGDGKVAGVEVSTDGGETWHPAVGTTLWSYTFTIGRGPVRVLARATDDSANLGPVSPMVTLRTAAQR</sequence>
<dbReference type="SUPFAM" id="SSF81296">
    <property type="entry name" value="E set domains"/>
    <property type="match status" value="1"/>
</dbReference>
<organism evidence="3 4">
    <name type="scientific">Luedemannella flava</name>
    <dbReference type="NCBI Taxonomy" id="349316"/>
    <lineage>
        <taxon>Bacteria</taxon>
        <taxon>Bacillati</taxon>
        <taxon>Actinomycetota</taxon>
        <taxon>Actinomycetes</taxon>
        <taxon>Micromonosporales</taxon>
        <taxon>Micromonosporaceae</taxon>
        <taxon>Luedemannella</taxon>
    </lineage>
</organism>
<keyword evidence="1" id="KW-0732">Signal</keyword>
<evidence type="ECO:0000313" key="4">
    <source>
        <dbReference type="Proteomes" id="UP001500218"/>
    </source>
</evidence>
<dbReference type="Gene3D" id="2.60.40.650">
    <property type="match status" value="1"/>
</dbReference>
<evidence type="ECO:0000259" key="2">
    <source>
        <dbReference type="Pfam" id="PF20254"/>
    </source>
</evidence>
<dbReference type="Pfam" id="PF20254">
    <property type="entry name" value="DMFA2_C"/>
    <property type="match status" value="1"/>
</dbReference>
<dbReference type="InterPro" id="IPR014756">
    <property type="entry name" value="Ig_E-set"/>
</dbReference>
<evidence type="ECO:0000256" key="1">
    <source>
        <dbReference type="SAM" id="SignalP"/>
    </source>
</evidence>
<dbReference type="RefSeq" id="WP_344131646.1">
    <property type="nucleotide sequence ID" value="NZ_BAAALT010000084.1"/>
</dbReference>
<dbReference type="Pfam" id="PF17957">
    <property type="entry name" value="Big_7"/>
    <property type="match status" value="1"/>
</dbReference>
<keyword evidence="4" id="KW-1185">Reference proteome</keyword>
<name>A0ABP4Y8G6_9ACTN</name>
<dbReference type="EMBL" id="BAAALT010000084">
    <property type="protein sequence ID" value="GAA1807051.1"/>
    <property type="molecule type" value="Genomic_DNA"/>
</dbReference>
<feature type="signal peptide" evidence="1">
    <location>
        <begin position="1"/>
        <end position="33"/>
    </location>
</feature>